<organism evidence="1 2">
    <name type="scientific">Paenibacillus aurantius</name>
    <dbReference type="NCBI Taxonomy" id="2918900"/>
    <lineage>
        <taxon>Bacteria</taxon>
        <taxon>Bacillati</taxon>
        <taxon>Bacillota</taxon>
        <taxon>Bacilli</taxon>
        <taxon>Bacillales</taxon>
        <taxon>Paenibacillaceae</taxon>
        <taxon>Paenibacillus</taxon>
    </lineage>
</organism>
<protein>
    <submittedName>
        <fullName evidence="1">SDR family NAD(P)-dependent oxidoreductase</fullName>
    </submittedName>
</protein>
<proteinExistence type="predicted"/>
<dbReference type="Pfam" id="PF00106">
    <property type="entry name" value="adh_short"/>
    <property type="match status" value="1"/>
</dbReference>
<dbReference type="EMBL" id="CP130318">
    <property type="protein sequence ID" value="WNQ12264.1"/>
    <property type="molecule type" value="Genomic_DNA"/>
</dbReference>
<dbReference type="AlphaFoldDB" id="A0AA96LDY3"/>
<name>A0AA96LDY3_9BACL</name>
<keyword evidence="2" id="KW-1185">Reference proteome</keyword>
<dbReference type="Proteomes" id="UP001305702">
    <property type="component" value="Chromosome"/>
</dbReference>
<reference evidence="1 2" key="1">
    <citation type="submission" date="2022-02" db="EMBL/GenBank/DDBJ databases">
        <title>Paenibacillus sp. MBLB1776 Whole Genome Shotgun Sequencing.</title>
        <authorList>
            <person name="Hwang C.Y."/>
            <person name="Cho E.-S."/>
            <person name="Seo M.-J."/>
        </authorList>
    </citation>
    <scope>NUCLEOTIDE SEQUENCE [LARGE SCALE GENOMIC DNA]</scope>
    <source>
        <strain evidence="1 2">MBLB1776</strain>
    </source>
</reference>
<dbReference type="PANTHER" id="PTHR44147:SF2">
    <property type="entry name" value="DEHYDROGENASE_REDUCTASE SDR FAMILY MEMBER 1"/>
    <property type="match status" value="1"/>
</dbReference>
<evidence type="ECO:0000313" key="2">
    <source>
        <dbReference type="Proteomes" id="UP001305702"/>
    </source>
</evidence>
<dbReference type="InterPro" id="IPR002347">
    <property type="entry name" value="SDR_fam"/>
</dbReference>
<dbReference type="KEGG" id="paun:MJA45_04220"/>
<dbReference type="SUPFAM" id="SSF51735">
    <property type="entry name" value="NAD(P)-binding Rossmann-fold domains"/>
    <property type="match status" value="1"/>
</dbReference>
<dbReference type="PANTHER" id="PTHR44147">
    <property type="entry name" value="DEHYDROGENASE/REDUCTASE SDR FAMILY MEMBER 1"/>
    <property type="match status" value="1"/>
</dbReference>
<sequence length="280" mass="30732">MKKPLEGKIALVTGASRGAGRGIAVELGEAGATVYGSGRSLRGATTLGFPGSLDETVEAIQASGGTAFACRCDHTNDEETKGLIERIRREQGRLDILVNNVWGLHELESNPHPKPFWEYPLQMWDATFQRGVRAQLATNHFAIPLMLETGSGLIVHTTFRDRDKYLGSFYYDLAKNAINRMVFGLAQDLAGTGLAAVGVSPGWMRTELVLKAFHTDEEHWQEVGELQQTESPYYVGRAVAALAADPEVRNRSGQVLLTGDLAREYGFTDRDGRVIPPFRL</sequence>
<accession>A0AA96LDY3</accession>
<dbReference type="Gene3D" id="3.40.50.720">
    <property type="entry name" value="NAD(P)-binding Rossmann-like Domain"/>
    <property type="match status" value="1"/>
</dbReference>
<dbReference type="RefSeq" id="WP_315606041.1">
    <property type="nucleotide sequence ID" value="NZ_CP130318.1"/>
</dbReference>
<evidence type="ECO:0000313" key="1">
    <source>
        <dbReference type="EMBL" id="WNQ12264.1"/>
    </source>
</evidence>
<dbReference type="PRINTS" id="PR00081">
    <property type="entry name" value="GDHRDH"/>
</dbReference>
<gene>
    <name evidence="1" type="ORF">MJA45_04220</name>
</gene>
<dbReference type="InterPro" id="IPR036291">
    <property type="entry name" value="NAD(P)-bd_dom_sf"/>
</dbReference>